<comment type="similarity">
    <text evidence="1">Belongs to the PPR family. P subfamily.</text>
</comment>
<dbReference type="Gene3D" id="1.25.40.10">
    <property type="entry name" value="Tetratricopeptide repeat domain"/>
    <property type="match status" value="1"/>
</dbReference>
<protein>
    <recommendedName>
        <fullName evidence="6">Pentatricopeptide repeat-containing protein</fullName>
    </recommendedName>
</protein>
<dbReference type="NCBIfam" id="TIGR00756">
    <property type="entry name" value="PPR"/>
    <property type="match status" value="1"/>
</dbReference>
<dbReference type="PANTHER" id="PTHR47939">
    <property type="entry name" value="MEMBRANE-ASSOCIATED SALT-INDUCIBLE PROTEIN-LIKE"/>
    <property type="match status" value="1"/>
</dbReference>
<evidence type="ECO:0000256" key="2">
    <source>
        <dbReference type="ARBA" id="ARBA00022737"/>
    </source>
</evidence>
<dbReference type="InterPro" id="IPR002885">
    <property type="entry name" value="PPR_rpt"/>
</dbReference>
<dbReference type="InterPro" id="IPR050667">
    <property type="entry name" value="PPR-containing_protein"/>
</dbReference>
<feature type="repeat" description="PPR" evidence="3">
    <location>
        <begin position="9"/>
        <end position="43"/>
    </location>
</feature>
<keyword evidence="2" id="KW-0677">Repeat</keyword>
<dbReference type="Proteomes" id="UP001358586">
    <property type="component" value="Chromosome 4"/>
</dbReference>
<evidence type="ECO:0000313" key="5">
    <source>
        <dbReference type="Proteomes" id="UP001358586"/>
    </source>
</evidence>
<dbReference type="PANTHER" id="PTHR47939:SF13">
    <property type="entry name" value="OS03G0201400 PROTEIN"/>
    <property type="match status" value="1"/>
</dbReference>
<proteinExistence type="inferred from homology"/>
<accession>A0ABR0Q9H5</accession>
<dbReference type="InterPro" id="IPR011990">
    <property type="entry name" value="TPR-like_helical_dom_sf"/>
</dbReference>
<sequence>MKRQGLKPDVFTYGSLISGLCKEGKISAALQLWNQMLERGLIPSVVIFNSLLHAIFQRGKFWDILLLRKAMVVQGFQTGEVTLGILSQEISNGSMKRFPKVAKVLDWVISNEFQKETDQKTIAG</sequence>
<reference evidence="4 5" key="1">
    <citation type="submission" date="2023-03" db="EMBL/GenBank/DDBJ databases">
        <title>WGS of Gossypium arboreum.</title>
        <authorList>
            <person name="Yu D."/>
        </authorList>
    </citation>
    <scope>NUCLEOTIDE SEQUENCE [LARGE SCALE GENOMIC DNA]</scope>
    <source>
        <tissue evidence="4">Leaf</tissue>
    </source>
</reference>
<evidence type="ECO:0000256" key="1">
    <source>
        <dbReference type="ARBA" id="ARBA00007626"/>
    </source>
</evidence>
<dbReference type="Pfam" id="PF01535">
    <property type="entry name" value="PPR"/>
    <property type="match status" value="1"/>
</dbReference>
<evidence type="ECO:0000256" key="3">
    <source>
        <dbReference type="PROSITE-ProRule" id="PRU00708"/>
    </source>
</evidence>
<dbReference type="Pfam" id="PF12854">
    <property type="entry name" value="PPR_1"/>
    <property type="match status" value="1"/>
</dbReference>
<comment type="caution">
    <text evidence="4">The sequence shown here is derived from an EMBL/GenBank/DDBJ whole genome shotgun (WGS) entry which is preliminary data.</text>
</comment>
<evidence type="ECO:0008006" key="6">
    <source>
        <dbReference type="Google" id="ProtNLM"/>
    </source>
</evidence>
<dbReference type="EMBL" id="JARKNE010000004">
    <property type="protein sequence ID" value="KAK5835990.1"/>
    <property type="molecule type" value="Genomic_DNA"/>
</dbReference>
<gene>
    <name evidence="4" type="ORF">PVK06_011722</name>
</gene>
<evidence type="ECO:0000313" key="4">
    <source>
        <dbReference type="EMBL" id="KAK5835990.1"/>
    </source>
</evidence>
<keyword evidence="5" id="KW-1185">Reference proteome</keyword>
<name>A0ABR0Q9H5_GOSAR</name>
<organism evidence="4 5">
    <name type="scientific">Gossypium arboreum</name>
    <name type="common">Tree cotton</name>
    <name type="synonym">Gossypium nanking</name>
    <dbReference type="NCBI Taxonomy" id="29729"/>
    <lineage>
        <taxon>Eukaryota</taxon>
        <taxon>Viridiplantae</taxon>
        <taxon>Streptophyta</taxon>
        <taxon>Embryophyta</taxon>
        <taxon>Tracheophyta</taxon>
        <taxon>Spermatophyta</taxon>
        <taxon>Magnoliopsida</taxon>
        <taxon>eudicotyledons</taxon>
        <taxon>Gunneridae</taxon>
        <taxon>Pentapetalae</taxon>
        <taxon>rosids</taxon>
        <taxon>malvids</taxon>
        <taxon>Malvales</taxon>
        <taxon>Malvaceae</taxon>
        <taxon>Malvoideae</taxon>
        <taxon>Gossypium</taxon>
    </lineage>
</organism>
<dbReference type="PROSITE" id="PS51375">
    <property type="entry name" value="PPR"/>
    <property type="match status" value="1"/>
</dbReference>